<comment type="similarity">
    <text evidence="1">Belongs to the peptidase C1 family.</text>
</comment>
<dbReference type="EMBL" id="BMED01000002">
    <property type="protein sequence ID" value="GGC79699.1"/>
    <property type="molecule type" value="Genomic_DNA"/>
</dbReference>
<dbReference type="InterPro" id="IPR000668">
    <property type="entry name" value="Peptidase_C1A_C"/>
</dbReference>
<dbReference type="Pfam" id="PF00112">
    <property type="entry name" value="Peptidase_C1"/>
    <property type="match status" value="1"/>
</dbReference>
<dbReference type="PROSITE" id="PS00639">
    <property type="entry name" value="THIOL_PROTEASE_HIS"/>
    <property type="match status" value="1"/>
</dbReference>
<evidence type="ECO:0000313" key="3">
    <source>
        <dbReference type="EMBL" id="GGC79699.1"/>
    </source>
</evidence>
<dbReference type="RefSeq" id="WP_188566692.1">
    <property type="nucleotide sequence ID" value="NZ_BMED01000002.1"/>
</dbReference>
<dbReference type="InterPro" id="IPR038765">
    <property type="entry name" value="Papain-like_cys_pep_sf"/>
</dbReference>
<keyword evidence="4" id="KW-1185">Reference proteome</keyword>
<dbReference type="PANTHER" id="PTHR12411">
    <property type="entry name" value="CYSTEINE PROTEASE FAMILY C1-RELATED"/>
    <property type="match status" value="1"/>
</dbReference>
<dbReference type="CDD" id="cd02619">
    <property type="entry name" value="Peptidase_C1"/>
    <property type="match status" value="1"/>
</dbReference>
<organism evidence="3 4">
    <name type="scientific">Undibacterium terreum</name>
    <dbReference type="NCBI Taxonomy" id="1224302"/>
    <lineage>
        <taxon>Bacteria</taxon>
        <taxon>Pseudomonadati</taxon>
        <taxon>Pseudomonadota</taxon>
        <taxon>Betaproteobacteria</taxon>
        <taxon>Burkholderiales</taxon>
        <taxon>Oxalobacteraceae</taxon>
        <taxon>Undibacterium</taxon>
    </lineage>
</organism>
<dbReference type="SMART" id="SM00645">
    <property type="entry name" value="Pept_C1"/>
    <property type="match status" value="1"/>
</dbReference>
<sequence length="254" mass="28260">MPSKIAGYGWMPDLPDHRDHGFVLPAGAPLLPPKVDLRPYCPPVLSQGQKIGSCTSNAICNAYRFNQMKQSGKNFMPSRLFIHYNARAMIGTQRMNHGAPIREAIKSIAKQGVCHERDWPYIAKKYATKPPKSAYTEALLHQAVSYQRLKQDLEHLKACLAGGHPFVFGLTVYDSFESDAVAASGTLKMPGKKESMAGGHAVLAVGYDDKTERFTVMNSWGDQWGKKGYFTVPYAYLLESNLAADFWTIRTVEL</sequence>
<dbReference type="InterPro" id="IPR013128">
    <property type="entry name" value="Peptidase_C1A"/>
</dbReference>
<evidence type="ECO:0000259" key="2">
    <source>
        <dbReference type="SMART" id="SM00645"/>
    </source>
</evidence>
<dbReference type="GO" id="GO:0008234">
    <property type="term" value="F:cysteine-type peptidase activity"/>
    <property type="evidence" value="ECO:0007669"/>
    <property type="project" value="InterPro"/>
</dbReference>
<dbReference type="SUPFAM" id="SSF54001">
    <property type="entry name" value="Cysteine proteinases"/>
    <property type="match status" value="1"/>
</dbReference>
<gene>
    <name evidence="3" type="ORF">GCM10011396_28740</name>
</gene>
<reference evidence="3" key="2">
    <citation type="submission" date="2020-09" db="EMBL/GenBank/DDBJ databases">
        <authorList>
            <person name="Sun Q."/>
            <person name="Zhou Y."/>
        </authorList>
    </citation>
    <scope>NUCLEOTIDE SEQUENCE</scope>
    <source>
        <strain evidence="3">CGMCC 1.10998</strain>
    </source>
</reference>
<dbReference type="Proteomes" id="UP000637423">
    <property type="component" value="Unassembled WGS sequence"/>
</dbReference>
<dbReference type="AlphaFoldDB" id="A0A916XKX5"/>
<proteinExistence type="inferred from homology"/>
<feature type="domain" description="Peptidase C1A papain C-terminal" evidence="2">
    <location>
        <begin position="31"/>
        <end position="246"/>
    </location>
</feature>
<comment type="caution">
    <text evidence="3">The sequence shown here is derived from an EMBL/GenBank/DDBJ whole genome shotgun (WGS) entry which is preliminary data.</text>
</comment>
<evidence type="ECO:0000313" key="4">
    <source>
        <dbReference type="Proteomes" id="UP000637423"/>
    </source>
</evidence>
<reference evidence="3" key="1">
    <citation type="journal article" date="2014" name="Int. J. Syst. Evol. Microbiol.">
        <title>Complete genome sequence of Corynebacterium casei LMG S-19264T (=DSM 44701T), isolated from a smear-ripened cheese.</title>
        <authorList>
            <consortium name="US DOE Joint Genome Institute (JGI-PGF)"/>
            <person name="Walter F."/>
            <person name="Albersmeier A."/>
            <person name="Kalinowski J."/>
            <person name="Ruckert C."/>
        </authorList>
    </citation>
    <scope>NUCLEOTIDE SEQUENCE</scope>
    <source>
        <strain evidence="3">CGMCC 1.10998</strain>
    </source>
</reference>
<dbReference type="Gene3D" id="3.90.70.10">
    <property type="entry name" value="Cysteine proteinases"/>
    <property type="match status" value="1"/>
</dbReference>
<accession>A0A916XKX5</accession>
<dbReference type="InterPro" id="IPR025660">
    <property type="entry name" value="Pept_his_AS"/>
</dbReference>
<name>A0A916XKX5_9BURK</name>
<evidence type="ECO:0000256" key="1">
    <source>
        <dbReference type="ARBA" id="ARBA00008455"/>
    </source>
</evidence>
<protein>
    <submittedName>
        <fullName evidence="3">Peptidase C1</fullName>
    </submittedName>
</protein>
<dbReference type="GO" id="GO:0006508">
    <property type="term" value="P:proteolysis"/>
    <property type="evidence" value="ECO:0007669"/>
    <property type="project" value="InterPro"/>
</dbReference>